<reference evidence="1" key="1">
    <citation type="submission" date="2020-05" db="EMBL/GenBank/DDBJ databases">
        <title>Large-scale comparative analyses of tick genomes elucidate their genetic diversity and vector capacities.</title>
        <authorList>
            <person name="Jia N."/>
            <person name="Wang J."/>
            <person name="Shi W."/>
            <person name="Du L."/>
            <person name="Sun Y."/>
            <person name="Zhan W."/>
            <person name="Jiang J."/>
            <person name="Wang Q."/>
            <person name="Zhang B."/>
            <person name="Ji P."/>
            <person name="Sakyi L.B."/>
            <person name="Cui X."/>
            <person name="Yuan T."/>
            <person name="Jiang B."/>
            <person name="Yang W."/>
            <person name="Lam T.T.-Y."/>
            <person name="Chang Q."/>
            <person name="Ding S."/>
            <person name="Wang X."/>
            <person name="Zhu J."/>
            <person name="Ruan X."/>
            <person name="Zhao L."/>
            <person name="Wei J."/>
            <person name="Que T."/>
            <person name="Du C."/>
            <person name="Cheng J."/>
            <person name="Dai P."/>
            <person name="Han X."/>
            <person name="Huang E."/>
            <person name="Gao Y."/>
            <person name="Liu J."/>
            <person name="Shao H."/>
            <person name="Ye R."/>
            <person name="Li L."/>
            <person name="Wei W."/>
            <person name="Wang X."/>
            <person name="Wang C."/>
            <person name="Yang T."/>
            <person name="Huo Q."/>
            <person name="Li W."/>
            <person name="Guo W."/>
            <person name="Chen H."/>
            <person name="Zhou L."/>
            <person name="Ni X."/>
            <person name="Tian J."/>
            <person name="Zhou Y."/>
            <person name="Sheng Y."/>
            <person name="Liu T."/>
            <person name="Pan Y."/>
            <person name="Xia L."/>
            <person name="Li J."/>
            <person name="Zhao F."/>
            <person name="Cao W."/>
        </authorList>
    </citation>
    <scope>NUCLEOTIDE SEQUENCE</scope>
    <source>
        <strain evidence="1">Dsil-2018</strain>
    </source>
</reference>
<dbReference type="Proteomes" id="UP000821865">
    <property type="component" value="Chromosome 7"/>
</dbReference>
<accession>A0ACB8CEW8</accession>
<organism evidence="1 2">
    <name type="scientific">Dermacentor silvarum</name>
    <name type="common">Tick</name>
    <dbReference type="NCBI Taxonomy" id="543639"/>
    <lineage>
        <taxon>Eukaryota</taxon>
        <taxon>Metazoa</taxon>
        <taxon>Ecdysozoa</taxon>
        <taxon>Arthropoda</taxon>
        <taxon>Chelicerata</taxon>
        <taxon>Arachnida</taxon>
        <taxon>Acari</taxon>
        <taxon>Parasitiformes</taxon>
        <taxon>Ixodida</taxon>
        <taxon>Ixodoidea</taxon>
        <taxon>Ixodidae</taxon>
        <taxon>Rhipicephalinae</taxon>
        <taxon>Dermacentor</taxon>
    </lineage>
</organism>
<keyword evidence="2" id="KW-1185">Reference proteome</keyword>
<gene>
    <name evidence="1" type="ORF">HPB49_011688</name>
</gene>
<name>A0ACB8CEW8_DERSI</name>
<protein>
    <submittedName>
        <fullName evidence="1">Uncharacterized protein</fullName>
    </submittedName>
</protein>
<comment type="caution">
    <text evidence="1">The sequence shown here is derived from an EMBL/GenBank/DDBJ whole genome shotgun (WGS) entry which is preliminary data.</text>
</comment>
<dbReference type="EMBL" id="CM023476">
    <property type="protein sequence ID" value="KAH7941285.1"/>
    <property type="molecule type" value="Genomic_DNA"/>
</dbReference>
<sequence>MREATNESQKTPKDFTEAAKAFRSAVNALRVRHDYTLFKHFKYGPDDGQNGLSGNSTNNVVGENTVRIANTGCARRGFTVALAACASGHKLPAFVILKEPSGRIPPKAFMSLRIPELREGLQTECLGLVFASDSEDSFDGFEAIK</sequence>
<proteinExistence type="predicted"/>
<evidence type="ECO:0000313" key="2">
    <source>
        <dbReference type="Proteomes" id="UP000821865"/>
    </source>
</evidence>
<evidence type="ECO:0000313" key="1">
    <source>
        <dbReference type="EMBL" id="KAH7941285.1"/>
    </source>
</evidence>